<protein>
    <submittedName>
        <fullName evidence="2">Uncharacterized protein</fullName>
    </submittedName>
</protein>
<dbReference type="STRING" id="1051890.A0A3N4LJS0"/>
<organism evidence="2 3">
    <name type="scientific">Terfezia boudieri ATCC MYA-4762</name>
    <dbReference type="NCBI Taxonomy" id="1051890"/>
    <lineage>
        <taxon>Eukaryota</taxon>
        <taxon>Fungi</taxon>
        <taxon>Dikarya</taxon>
        <taxon>Ascomycota</taxon>
        <taxon>Pezizomycotina</taxon>
        <taxon>Pezizomycetes</taxon>
        <taxon>Pezizales</taxon>
        <taxon>Pezizaceae</taxon>
        <taxon>Terfezia</taxon>
    </lineage>
</organism>
<reference evidence="2 3" key="1">
    <citation type="journal article" date="2018" name="Nat. Ecol. Evol.">
        <title>Pezizomycetes genomes reveal the molecular basis of ectomycorrhizal truffle lifestyle.</title>
        <authorList>
            <person name="Murat C."/>
            <person name="Payen T."/>
            <person name="Noel B."/>
            <person name="Kuo A."/>
            <person name="Morin E."/>
            <person name="Chen J."/>
            <person name="Kohler A."/>
            <person name="Krizsan K."/>
            <person name="Balestrini R."/>
            <person name="Da Silva C."/>
            <person name="Montanini B."/>
            <person name="Hainaut M."/>
            <person name="Levati E."/>
            <person name="Barry K.W."/>
            <person name="Belfiori B."/>
            <person name="Cichocki N."/>
            <person name="Clum A."/>
            <person name="Dockter R.B."/>
            <person name="Fauchery L."/>
            <person name="Guy J."/>
            <person name="Iotti M."/>
            <person name="Le Tacon F."/>
            <person name="Lindquist E.A."/>
            <person name="Lipzen A."/>
            <person name="Malagnac F."/>
            <person name="Mello A."/>
            <person name="Molinier V."/>
            <person name="Miyauchi S."/>
            <person name="Poulain J."/>
            <person name="Riccioni C."/>
            <person name="Rubini A."/>
            <person name="Sitrit Y."/>
            <person name="Splivallo R."/>
            <person name="Traeger S."/>
            <person name="Wang M."/>
            <person name="Zifcakova L."/>
            <person name="Wipf D."/>
            <person name="Zambonelli A."/>
            <person name="Paolocci F."/>
            <person name="Nowrousian M."/>
            <person name="Ottonello S."/>
            <person name="Baldrian P."/>
            <person name="Spatafora J.W."/>
            <person name="Henrissat B."/>
            <person name="Nagy L.G."/>
            <person name="Aury J.M."/>
            <person name="Wincker P."/>
            <person name="Grigoriev I.V."/>
            <person name="Bonfante P."/>
            <person name="Martin F.M."/>
        </authorList>
    </citation>
    <scope>NUCLEOTIDE SEQUENCE [LARGE SCALE GENOMIC DNA]</scope>
    <source>
        <strain evidence="2 3">ATCC MYA-4762</strain>
    </source>
</reference>
<feature type="region of interest" description="Disordered" evidence="1">
    <location>
        <begin position="231"/>
        <end position="308"/>
    </location>
</feature>
<feature type="compositionally biased region" description="Low complexity" evidence="1">
    <location>
        <begin position="58"/>
        <end position="81"/>
    </location>
</feature>
<dbReference type="EMBL" id="ML121548">
    <property type="protein sequence ID" value="RPB23163.1"/>
    <property type="molecule type" value="Genomic_DNA"/>
</dbReference>
<feature type="compositionally biased region" description="Basic and acidic residues" evidence="1">
    <location>
        <begin position="236"/>
        <end position="250"/>
    </location>
</feature>
<keyword evidence="3" id="KW-1185">Reference proteome</keyword>
<proteinExistence type="predicted"/>
<dbReference type="InterPro" id="IPR018555">
    <property type="entry name" value="C630.06c-like"/>
</dbReference>
<feature type="compositionally biased region" description="Low complexity" evidence="1">
    <location>
        <begin position="136"/>
        <end position="151"/>
    </location>
</feature>
<feature type="region of interest" description="Disordered" evidence="1">
    <location>
        <begin position="184"/>
        <end position="209"/>
    </location>
</feature>
<feature type="compositionally biased region" description="Gly residues" evidence="1">
    <location>
        <begin position="274"/>
        <end position="290"/>
    </location>
</feature>
<name>A0A3N4LJS0_9PEZI</name>
<gene>
    <name evidence="2" type="ORF">L211DRAFT_850168</name>
</gene>
<feature type="region of interest" description="Disordered" evidence="1">
    <location>
        <begin position="30"/>
        <end position="151"/>
    </location>
</feature>
<dbReference type="Proteomes" id="UP000267821">
    <property type="component" value="Unassembled WGS sequence"/>
</dbReference>
<dbReference type="AlphaFoldDB" id="A0A3N4LJS0"/>
<sequence length="308" mass="33280">MAGFSDNLKLSTSQLQHKYCDLIISISPGAGAQTSARPHSPLRLPLPTHVFLPRPHSKSSTPSSPPSSLLSFPSPSHSQSNPPSPLSNADKPPPEDEPEYDFPLFTPHPTASTSQPITNRVTSTLPPTTPSPRPNTVPSHTTSPPSPSSPLLSCAISGEDILAHARGDRWLGQTYAWRLITVPTSPTSTAKPSPSSLPDWEKRKRCKPGKKRRIYLRQAALKKEAQKLALGAQRQAEAERKKKEEEEANLKRMLKNRERKAKKRAREKAKNVTAGGGGGAVEFDGAGGEGESARESAGVEGEMMDVDE</sequence>
<feature type="compositionally biased region" description="Basic residues" evidence="1">
    <location>
        <begin position="252"/>
        <end position="267"/>
    </location>
</feature>
<dbReference type="Pfam" id="PF09428">
    <property type="entry name" value="DUF2011"/>
    <property type="match status" value="1"/>
</dbReference>
<accession>A0A3N4LJS0</accession>
<feature type="compositionally biased region" description="Polar residues" evidence="1">
    <location>
        <begin position="109"/>
        <end position="121"/>
    </location>
</feature>
<evidence type="ECO:0000256" key="1">
    <source>
        <dbReference type="SAM" id="MobiDB-lite"/>
    </source>
</evidence>
<dbReference type="InParanoid" id="A0A3N4LJS0"/>
<dbReference type="PRINTS" id="PR01217">
    <property type="entry name" value="PRICHEXTENSN"/>
</dbReference>
<evidence type="ECO:0000313" key="2">
    <source>
        <dbReference type="EMBL" id="RPB23163.1"/>
    </source>
</evidence>
<feature type="compositionally biased region" description="Low complexity" evidence="1">
    <location>
        <begin position="184"/>
        <end position="198"/>
    </location>
</feature>
<evidence type="ECO:0000313" key="3">
    <source>
        <dbReference type="Proteomes" id="UP000267821"/>
    </source>
</evidence>